<feature type="compositionally biased region" description="Polar residues" evidence="1">
    <location>
        <begin position="191"/>
        <end position="204"/>
    </location>
</feature>
<proteinExistence type="predicted"/>
<dbReference type="PANTHER" id="PTHR35392">
    <property type="entry name" value="ZN(II)2CYS6 TRANSCRIPTION FACTOR (EUROFUNG)-RELATED-RELATED"/>
    <property type="match status" value="1"/>
</dbReference>
<sequence>MTTYTPPQYFFQEQQPQLFISSDTLGYGQYDPQRSKTPTSLINHTGLSPGGPSPGPLSTPPPLSRTDSLPPDQPEHMLYDDQANSLSNSPTSVRTPDNENLEDMLDNDSMRNYYPQNPHVAMSTQATHNPVPTMALNMYPSSQDAFPDEAIDDAVTASIASTQLSYPQHYNVQLPTTQNMLAAQPFNTSYSQNYTAQPSRQDPWTGQGPPRQASIPRSGQVLFDPMSDPSIDQYAPFGNVDSWRMNSTDPNDLTSPNEAMAPPQDGFYDLSTQNYGHNHSSTFSQNQAPLNAMTLRLTVPATNFNGQNYMIYQEPMMFSPETFSAHMRPQTYFTGLSPTESHVPSVSPASAPSPGGSDDLSSSYQISEPGVVLDPQQHEHHAPRLQAPPSPVTFQPSPTLTIAEVTFDASPEPEAQHPVQPTRRKPGSNKLGRPGGRTLGTHLDPKVAKSAHDMRKIVACWHCVLQRDKCGPGDICERCNKRSMRPNADCGLGCSRIKLIELSSAFLPSLVMQIHEDSHLTHFVNQHIHQWTSAELTVYLTCGQDHMPRIPVKVYEFIPRGNELLVQIQYGTDPVTHERISVQKESPALGMVHINPNEERAYDRYINDIVDGHLDAFGELCWMEDDNDFQQKLFKLMTRVKTKSEDEAKLLREVFRLLVVTFIMGHTMTIAEESKYQTLSKMHQFTSMDKFASNFISPRMANRQLKYFFNRLHRSIMAAVLNKLQQIFKSSKGCDKWLPAFVAVVGMCMAHEEQQKTVHVVMSTRAKGEGFDPRDAQAQADIACREIDVRMGFIIQIFRWKYNRKCNPLRDAEHEWDKEIGFGDASSVAFVRQVAQLVKENIDFMQKRRCVSISPANQTKYTSRLVSEFLLSFWLPQ</sequence>
<feature type="region of interest" description="Disordered" evidence="1">
    <location>
        <begin position="411"/>
        <end position="443"/>
    </location>
</feature>
<feature type="compositionally biased region" description="Pro residues" evidence="1">
    <location>
        <begin position="51"/>
        <end position="63"/>
    </location>
</feature>
<organism evidence="2 3">
    <name type="scientific">Corynespora cassiicola Philippines</name>
    <dbReference type="NCBI Taxonomy" id="1448308"/>
    <lineage>
        <taxon>Eukaryota</taxon>
        <taxon>Fungi</taxon>
        <taxon>Dikarya</taxon>
        <taxon>Ascomycota</taxon>
        <taxon>Pezizomycotina</taxon>
        <taxon>Dothideomycetes</taxon>
        <taxon>Pleosporomycetidae</taxon>
        <taxon>Pleosporales</taxon>
        <taxon>Corynesporascaceae</taxon>
        <taxon>Corynespora</taxon>
    </lineage>
</organism>
<evidence type="ECO:0000313" key="2">
    <source>
        <dbReference type="EMBL" id="PSN60514.1"/>
    </source>
</evidence>
<dbReference type="PANTHER" id="PTHR35392:SF1">
    <property type="entry name" value="ZN(II)2CYS6 TRANSCRIPTION FACTOR (EUROFUNG)"/>
    <property type="match status" value="1"/>
</dbReference>
<dbReference type="EMBL" id="KZ678148">
    <property type="protein sequence ID" value="PSN60514.1"/>
    <property type="molecule type" value="Genomic_DNA"/>
</dbReference>
<dbReference type="InterPro" id="IPR052973">
    <property type="entry name" value="Fungal_sec-metab_reg_TF"/>
</dbReference>
<dbReference type="Proteomes" id="UP000240883">
    <property type="component" value="Unassembled WGS sequence"/>
</dbReference>
<feature type="compositionally biased region" description="Low complexity" evidence="1">
    <location>
        <begin position="343"/>
        <end position="363"/>
    </location>
</feature>
<feature type="region of interest" description="Disordered" evidence="1">
    <location>
        <begin position="191"/>
        <end position="228"/>
    </location>
</feature>
<dbReference type="STRING" id="1448308.A0A2T2N520"/>
<feature type="region of interest" description="Disordered" evidence="1">
    <location>
        <begin position="22"/>
        <end position="100"/>
    </location>
</feature>
<reference evidence="2 3" key="1">
    <citation type="journal article" date="2018" name="Front. Microbiol.">
        <title>Genome-Wide Analysis of Corynespora cassiicola Leaf Fall Disease Putative Effectors.</title>
        <authorList>
            <person name="Lopez D."/>
            <person name="Ribeiro S."/>
            <person name="Label P."/>
            <person name="Fumanal B."/>
            <person name="Venisse J.S."/>
            <person name="Kohler A."/>
            <person name="de Oliveira R.R."/>
            <person name="Labutti K."/>
            <person name="Lipzen A."/>
            <person name="Lail K."/>
            <person name="Bauer D."/>
            <person name="Ohm R.A."/>
            <person name="Barry K.W."/>
            <person name="Spatafora J."/>
            <person name="Grigoriev I.V."/>
            <person name="Martin F.M."/>
            <person name="Pujade-Renaud V."/>
        </authorList>
    </citation>
    <scope>NUCLEOTIDE SEQUENCE [LARGE SCALE GENOMIC DNA]</scope>
    <source>
        <strain evidence="2 3">Philippines</strain>
    </source>
</reference>
<protein>
    <submittedName>
        <fullName evidence="2">Uncharacterized protein</fullName>
    </submittedName>
</protein>
<feature type="compositionally biased region" description="Polar residues" evidence="1">
    <location>
        <begin position="244"/>
        <end position="253"/>
    </location>
</feature>
<gene>
    <name evidence="2" type="ORF">BS50DRAFT_506112</name>
</gene>
<dbReference type="AlphaFoldDB" id="A0A2T2N520"/>
<dbReference type="OrthoDB" id="4226666at2759"/>
<evidence type="ECO:0000256" key="1">
    <source>
        <dbReference type="SAM" id="MobiDB-lite"/>
    </source>
</evidence>
<name>A0A2T2N520_CORCC</name>
<feature type="compositionally biased region" description="Polar residues" evidence="1">
    <location>
        <begin position="82"/>
        <end position="95"/>
    </location>
</feature>
<evidence type="ECO:0000313" key="3">
    <source>
        <dbReference type="Proteomes" id="UP000240883"/>
    </source>
</evidence>
<accession>A0A2T2N520</accession>
<feature type="region of interest" description="Disordered" evidence="1">
    <location>
        <begin position="335"/>
        <end position="364"/>
    </location>
</feature>
<feature type="region of interest" description="Disordered" evidence="1">
    <location>
        <begin position="234"/>
        <end position="253"/>
    </location>
</feature>
<keyword evidence="3" id="KW-1185">Reference proteome</keyword>